<evidence type="ECO:0000256" key="1">
    <source>
        <dbReference type="ARBA" id="ARBA00023125"/>
    </source>
</evidence>
<reference evidence="4 5" key="1">
    <citation type="submission" date="2021-03" db="EMBL/GenBank/DDBJ databases">
        <title>Antimicrobial resistance genes in bacteria isolated from Japanese honey, and their potential for conferring macrolide and lincosamide resistance in the American foulbrood pathogen Paenibacillus larvae.</title>
        <authorList>
            <person name="Okamoto M."/>
            <person name="Kumagai M."/>
            <person name="Kanamori H."/>
            <person name="Takamatsu D."/>
        </authorList>
    </citation>
    <scope>NUCLEOTIDE SEQUENCE [LARGE SCALE GENOMIC DNA]</scope>
    <source>
        <strain evidence="4 5">J21TS3</strain>
    </source>
</reference>
<dbReference type="InterPro" id="IPR036271">
    <property type="entry name" value="Tet_transcr_reg_TetR-rel_C_sf"/>
</dbReference>
<comment type="caution">
    <text evidence="4">The sequence shown here is derived from an EMBL/GenBank/DDBJ whole genome shotgun (WGS) entry which is preliminary data.</text>
</comment>
<dbReference type="RefSeq" id="WP_052147297.1">
    <property type="nucleotide sequence ID" value="NZ_BORW01000002.1"/>
</dbReference>
<gene>
    <name evidence="4" type="ORF">J21TS3_07500</name>
</gene>
<organism evidence="4 5">
    <name type="scientific">Paenibacillus cookii</name>
    <dbReference type="NCBI Taxonomy" id="157839"/>
    <lineage>
        <taxon>Bacteria</taxon>
        <taxon>Bacillati</taxon>
        <taxon>Bacillota</taxon>
        <taxon>Bacilli</taxon>
        <taxon>Bacillales</taxon>
        <taxon>Paenibacillaceae</taxon>
        <taxon>Paenibacillus</taxon>
    </lineage>
</organism>
<evidence type="ECO:0000256" key="2">
    <source>
        <dbReference type="PROSITE-ProRule" id="PRU00335"/>
    </source>
</evidence>
<name>A0ABQ4LRM9_9BACL</name>
<keyword evidence="5" id="KW-1185">Reference proteome</keyword>
<dbReference type="EMBL" id="BORW01000002">
    <property type="protein sequence ID" value="GIO65929.1"/>
    <property type="molecule type" value="Genomic_DNA"/>
</dbReference>
<dbReference type="InterPro" id="IPR009057">
    <property type="entry name" value="Homeodomain-like_sf"/>
</dbReference>
<dbReference type="PANTHER" id="PTHR30055:SF226">
    <property type="entry name" value="HTH-TYPE TRANSCRIPTIONAL REGULATOR PKSA"/>
    <property type="match status" value="1"/>
</dbReference>
<protein>
    <recommendedName>
        <fullName evidence="3">HTH tetR-type domain-containing protein</fullName>
    </recommendedName>
</protein>
<dbReference type="SUPFAM" id="SSF48498">
    <property type="entry name" value="Tetracyclin repressor-like, C-terminal domain"/>
    <property type="match status" value="1"/>
</dbReference>
<dbReference type="PANTHER" id="PTHR30055">
    <property type="entry name" value="HTH-TYPE TRANSCRIPTIONAL REGULATOR RUTR"/>
    <property type="match status" value="1"/>
</dbReference>
<dbReference type="PRINTS" id="PR00455">
    <property type="entry name" value="HTHTETR"/>
</dbReference>
<dbReference type="Gene3D" id="1.10.10.60">
    <property type="entry name" value="Homeodomain-like"/>
    <property type="match status" value="1"/>
</dbReference>
<dbReference type="Proteomes" id="UP000680638">
    <property type="component" value="Unassembled WGS sequence"/>
</dbReference>
<evidence type="ECO:0000313" key="4">
    <source>
        <dbReference type="EMBL" id="GIO65929.1"/>
    </source>
</evidence>
<sequence>MSIDKPMNESLKLLLDTAEEMILEKGCRATTLQDIADRAGLTKGAIYHYVKSKDELFGMILEAGLEKTNQRFYESVEKSPGGDEGLQGPMNALSQRIGRVGAADNATTLIFMYLLSNKDKPAVADILKRHYEASIESSTKWIEVGQQHGGIPATIDARKASRMLALFKNGLQIQRIIGADDHIDEAEVYKFLMSALTHDDAKTDEA</sequence>
<dbReference type="Pfam" id="PF00440">
    <property type="entry name" value="TetR_N"/>
    <property type="match status" value="1"/>
</dbReference>
<keyword evidence="1 2" id="KW-0238">DNA-binding</keyword>
<dbReference type="Gene3D" id="1.10.357.10">
    <property type="entry name" value="Tetracycline Repressor, domain 2"/>
    <property type="match status" value="1"/>
</dbReference>
<dbReference type="PROSITE" id="PS50977">
    <property type="entry name" value="HTH_TETR_2"/>
    <property type="match status" value="1"/>
</dbReference>
<feature type="DNA-binding region" description="H-T-H motif" evidence="2">
    <location>
        <begin position="31"/>
        <end position="50"/>
    </location>
</feature>
<accession>A0ABQ4LRM9</accession>
<dbReference type="InterPro" id="IPR001647">
    <property type="entry name" value="HTH_TetR"/>
</dbReference>
<proteinExistence type="predicted"/>
<dbReference type="InterPro" id="IPR050109">
    <property type="entry name" value="HTH-type_TetR-like_transc_reg"/>
</dbReference>
<feature type="domain" description="HTH tetR-type" evidence="3">
    <location>
        <begin position="8"/>
        <end position="68"/>
    </location>
</feature>
<evidence type="ECO:0000313" key="5">
    <source>
        <dbReference type="Proteomes" id="UP000680638"/>
    </source>
</evidence>
<dbReference type="SUPFAM" id="SSF46689">
    <property type="entry name" value="Homeodomain-like"/>
    <property type="match status" value="1"/>
</dbReference>
<evidence type="ECO:0000259" key="3">
    <source>
        <dbReference type="PROSITE" id="PS50977"/>
    </source>
</evidence>